<organism evidence="2 3">
    <name type="scientific">Bacillus changyiensis</name>
    <dbReference type="NCBI Taxonomy" id="3004103"/>
    <lineage>
        <taxon>Bacteria</taxon>
        <taxon>Bacillati</taxon>
        <taxon>Bacillota</taxon>
        <taxon>Bacilli</taxon>
        <taxon>Bacillales</taxon>
        <taxon>Bacillaceae</taxon>
        <taxon>Bacillus</taxon>
    </lineage>
</organism>
<keyword evidence="3" id="KW-1185">Reference proteome</keyword>
<evidence type="ECO:0000256" key="1">
    <source>
        <dbReference type="SAM" id="Phobius"/>
    </source>
</evidence>
<dbReference type="SUPFAM" id="SSF103473">
    <property type="entry name" value="MFS general substrate transporter"/>
    <property type="match status" value="1"/>
</dbReference>
<evidence type="ECO:0008006" key="4">
    <source>
        <dbReference type="Google" id="ProtNLM"/>
    </source>
</evidence>
<sequence>MLSKESEQFLEELRLYLISKGKNDKEINEIAEELEVHLLEAESKGKDVTHIIGENPKRYMKSIGESMKTDYREIFGLVPIILLLLAAYMSIGPAIEGEFSLSIGIILLAFIIGIIGVLIFGFLLFKVLPKLQSKWGKILTTIGTNFLVTGLFVGILLWYKRQGFKTIYIATPFQNNLIIVFCIVIFVVAALYTKSWFTVIIALLISLGPLANQFIPEDINKNPIYIFYTILLLVGIAVFIIFLIIRKKKSQS</sequence>
<keyword evidence="1" id="KW-0812">Transmembrane</keyword>
<dbReference type="InterPro" id="IPR036259">
    <property type="entry name" value="MFS_trans_sf"/>
</dbReference>
<keyword evidence="1" id="KW-0472">Membrane</keyword>
<dbReference type="SUPFAM" id="SSF158560">
    <property type="entry name" value="BH3980-like"/>
    <property type="match status" value="1"/>
</dbReference>
<dbReference type="RefSeq" id="WP_271338961.1">
    <property type="nucleotide sequence ID" value="NZ_JAQKAB010000001.1"/>
</dbReference>
<feature type="transmembrane region" description="Helical" evidence="1">
    <location>
        <begin position="137"/>
        <end position="159"/>
    </location>
</feature>
<gene>
    <name evidence="2" type="ORF">PJ311_00585</name>
</gene>
<evidence type="ECO:0000313" key="3">
    <source>
        <dbReference type="Proteomes" id="UP001211894"/>
    </source>
</evidence>
<feature type="transmembrane region" description="Helical" evidence="1">
    <location>
        <begin position="74"/>
        <end position="95"/>
    </location>
</feature>
<name>A0ABT4WYI6_9BACI</name>
<dbReference type="EMBL" id="JAQKAB010000001">
    <property type="protein sequence ID" value="MDA7025100.1"/>
    <property type="molecule type" value="Genomic_DNA"/>
</dbReference>
<proteinExistence type="predicted"/>
<dbReference type="Proteomes" id="UP001211894">
    <property type="component" value="Unassembled WGS sequence"/>
</dbReference>
<dbReference type="PANTHER" id="PTHR41307:SF1">
    <property type="entry name" value="MEMBRANE PROTEIN"/>
    <property type="match status" value="1"/>
</dbReference>
<feature type="transmembrane region" description="Helical" evidence="1">
    <location>
        <begin position="165"/>
        <end position="188"/>
    </location>
</feature>
<comment type="caution">
    <text evidence="2">The sequence shown here is derived from an EMBL/GenBank/DDBJ whole genome shotgun (WGS) entry which is preliminary data.</text>
</comment>
<reference evidence="2 3" key="1">
    <citation type="submission" date="2023-01" db="EMBL/GenBank/DDBJ databases">
        <title>Bacillus changyiensis sp. nov., isolated from a coastal deposit.</title>
        <authorList>
            <person name="Xiao G."/>
            <person name="Lai Q."/>
            <person name="Hu Z."/>
            <person name="Shao Z."/>
        </authorList>
    </citation>
    <scope>NUCLEOTIDE SEQUENCE [LARGE SCALE GENOMIC DNA]</scope>
    <source>
        <strain evidence="2 3">CLL-7-23</strain>
    </source>
</reference>
<feature type="transmembrane region" description="Helical" evidence="1">
    <location>
        <begin position="195"/>
        <end position="212"/>
    </location>
</feature>
<keyword evidence="1" id="KW-1133">Transmembrane helix</keyword>
<feature type="transmembrane region" description="Helical" evidence="1">
    <location>
        <begin position="101"/>
        <end position="125"/>
    </location>
</feature>
<accession>A0ABT4WYI6</accession>
<feature type="transmembrane region" description="Helical" evidence="1">
    <location>
        <begin position="224"/>
        <end position="245"/>
    </location>
</feature>
<evidence type="ECO:0000313" key="2">
    <source>
        <dbReference type="EMBL" id="MDA7025100.1"/>
    </source>
</evidence>
<protein>
    <recommendedName>
        <fullName evidence="4">DUF1700 domain-containing protein</fullName>
    </recommendedName>
</protein>
<dbReference type="PANTHER" id="PTHR41307">
    <property type="entry name" value="MEMBRANE PROTEIN-RELATED"/>
    <property type="match status" value="1"/>
</dbReference>